<dbReference type="InterPro" id="IPR005174">
    <property type="entry name" value="KIB1-4_b-propeller"/>
</dbReference>
<gene>
    <name evidence="2" type="ORF">C2845_PM09G01770</name>
</gene>
<dbReference type="AlphaFoldDB" id="A0A3L6S4Y7"/>
<protein>
    <recommendedName>
        <fullName evidence="1">KIB1-4 beta-propeller domain-containing protein</fullName>
    </recommendedName>
</protein>
<evidence type="ECO:0000313" key="3">
    <source>
        <dbReference type="Proteomes" id="UP000275267"/>
    </source>
</evidence>
<dbReference type="Pfam" id="PF03478">
    <property type="entry name" value="Beta-prop_KIB1-4"/>
    <property type="match status" value="1"/>
</dbReference>
<dbReference type="PANTHER" id="PTHR33127">
    <property type="entry name" value="TRANSMEMBRANE PROTEIN"/>
    <property type="match status" value="1"/>
</dbReference>
<name>A0A3L6S4Y7_PANMI</name>
<dbReference type="Proteomes" id="UP000275267">
    <property type="component" value="Unassembled WGS sequence"/>
</dbReference>
<reference evidence="3" key="1">
    <citation type="journal article" date="2019" name="Nat. Commun.">
        <title>The genome of broomcorn millet.</title>
        <authorList>
            <person name="Zou C."/>
            <person name="Miki D."/>
            <person name="Li D."/>
            <person name="Tang Q."/>
            <person name="Xiao L."/>
            <person name="Rajput S."/>
            <person name="Deng P."/>
            <person name="Jia W."/>
            <person name="Huang R."/>
            <person name="Zhang M."/>
            <person name="Sun Y."/>
            <person name="Hu J."/>
            <person name="Fu X."/>
            <person name="Schnable P.S."/>
            <person name="Li F."/>
            <person name="Zhang H."/>
            <person name="Feng B."/>
            <person name="Zhu X."/>
            <person name="Liu R."/>
            <person name="Schnable J.C."/>
            <person name="Zhu J.-K."/>
            <person name="Zhang H."/>
        </authorList>
    </citation>
    <scope>NUCLEOTIDE SEQUENCE [LARGE SCALE GENOMIC DNA]</scope>
</reference>
<comment type="caution">
    <text evidence="2">The sequence shown here is derived from an EMBL/GenBank/DDBJ whole genome shotgun (WGS) entry which is preliminary data.</text>
</comment>
<sequence length="324" mass="35090">MATCSTPSALPCLVLDYGVSDSTHRACDDEELRGKRVWPTSHSWVLACDPATAATFLWNPRAPPEAGGGRVLALPPLAQPPPPAESLCALSGRPTGTGGCTVVLVEPPDQSTVLWYCHAGAEAAAWARVEYDLGEISIPVPEGLCWCKRVISDLASCRGRFYYFHSATEYGVIDFPPAGPPAFGTVPMAKVPVEYPAGQFMAMASMYLVEIGGELYTASVVHRRHDINSVASVAVHRMDFARKKPVRVRSIGDRAILAGSSSCFAGWCPAAEFGLQSNTVYWMSREDKLLHVLDIGMGTDEVREPCKGVAEPSRQPFWMIPEHL</sequence>
<dbReference type="OrthoDB" id="676966at2759"/>
<proteinExistence type="predicted"/>
<dbReference type="PANTHER" id="PTHR33127:SF89">
    <property type="entry name" value="OS06G0135800 PROTEIN"/>
    <property type="match status" value="1"/>
</dbReference>
<dbReference type="EMBL" id="PQIB02000006">
    <property type="protein sequence ID" value="RLN13402.1"/>
    <property type="molecule type" value="Genomic_DNA"/>
</dbReference>
<evidence type="ECO:0000313" key="2">
    <source>
        <dbReference type="EMBL" id="RLN13402.1"/>
    </source>
</evidence>
<evidence type="ECO:0000259" key="1">
    <source>
        <dbReference type="Pfam" id="PF03478"/>
    </source>
</evidence>
<feature type="domain" description="KIB1-4 beta-propeller" evidence="1">
    <location>
        <begin position="29"/>
        <end position="287"/>
    </location>
</feature>
<organism evidence="2 3">
    <name type="scientific">Panicum miliaceum</name>
    <name type="common">Proso millet</name>
    <name type="synonym">Broomcorn millet</name>
    <dbReference type="NCBI Taxonomy" id="4540"/>
    <lineage>
        <taxon>Eukaryota</taxon>
        <taxon>Viridiplantae</taxon>
        <taxon>Streptophyta</taxon>
        <taxon>Embryophyta</taxon>
        <taxon>Tracheophyta</taxon>
        <taxon>Spermatophyta</taxon>
        <taxon>Magnoliopsida</taxon>
        <taxon>Liliopsida</taxon>
        <taxon>Poales</taxon>
        <taxon>Poaceae</taxon>
        <taxon>PACMAD clade</taxon>
        <taxon>Panicoideae</taxon>
        <taxon>Panicodae</taxon>
        <taxon>Paniceae</taxon>
        <taxon>Panicinae</taxon>
        <taxon>Panicum</taxon>
        <taxon>Panicum sect. Panicum</taxon>
    </lineage>
</organism>
<keyword evidence="3" id="KW-1185">Reference proteome</keyword>
<accession>A0A3L6S4Y7</accession>